<dbReference type="SUPFAM" id="SSF46767">
    <property type="entry name" value="Methylated DNA-protein cysteine methyltransferase, C-terminal domain"/>
    <property type="match status" value="1"/>
</dbReference>
<keyword evidence="10" id="KW-1185">Reference proteome</keyword>
<evidence type="ECO:0000256" key="3">
    <source>
        <dbReference type="ARBA" id="ARBA00022679"/>
    </source>
</evidence>
<dbReference type="NCBIfam" id="TIGR00589">
    <property type="entry name" value="ogt"/>
    <property type="match status" value="1"/>
</dbReference>
<dbReference type="EMBL" id="JAQZAO010000002">
    <property type="protein sequence ID" value="MDD7964966.1"/>
    <property type="molecule type" value="Genomic_DNA"/>
</dbReference>
<comment type="catalytic activity">
    <reaction evidence="1">
        <text>a 4-O-methyl-thymidine in DNA + L-cysteinyl-[protein] = a thymidine in DNA + S-methyl-L-cysteinyl-[protein]</text>
        <dbReference type="Rhea" id="RHEA:53428"/>
        <dbReference type="Rhea" id="RHEA-COMP:10131"/>
        <dbReference type="Rhea" id="RHEA-COMP:10132"/>
        <dbReference type="Rhea" id="RHEA-COMP:13555"/>
        <dbReference type="Rhea" id="RHEA-COMP:13556"/>
        <dbReference type="ChEBI" id="CHEBI:29950"/>
        <dbReference type="ChEBI" id="CHEBI:82612"/>
        <dbReference type="ChEBI" id="CHEBI:137386"/>
        <dbReference type="ChEBI" id="CHEBI:137387"/>
        <dbReference type="EC" id="2.1.1.63"/>
    </reaction>
</comment>
<comment type="caution">
    <text evidence="9">The sequence shown here is derived from an EMBL/GenBank/DDBJ whole genome shotgun (WGS) entry which is preliminary data.</text>
</comment>
<proteinExistence type="predicted"/>
<evidence type="ECO:0000256" key="4">
    <source>
        <dbReference type="ARBA" id="ARBA00022763"/>
    </source>
</evidence>
<dbReference type="RefSeq" id="WP_274199489.1">
    <property type="nucleotide sequence ID" value="NZ_JAQZAO010000002.1"/>
</dbReference>
<comment type="catalytic activity">
    <reaction evidence="6">
        <text>a 6-O-methyl-2'-deoxyguanosine in DNA + L-cysteinyl-[protein] = S-methyl-L-cysteinyl-[protein] + a 2'-deoxyguanosine in DNA</text>
        <dbReference type="Rhea" id="RHEA:24000"/>
        <dbReference type="Rhea" id="RHEA-COMP:10131"/>
        <dbReference type="Rhea" id="RHEA-COMP:10132"/>
        <dbReference type="Rhea" id="RHEA-COMP:11367"/>
        <dbReference type="Rhea" id="RHEA-COMP:11368"/>
        <dbReference type="ChEBI" id="CHEBI:29950"/>
        <dbReference type="ChEBI" id="CHEBI:82612"/>
        <dbReference type="ChEBI" id="CHEBI:85445"/>
        <dbReference type="ChEBI" id="CHEBI:85448"/>
        <dbReference type="EC" id="2.1.1.63"/>
    </reaction>
</comment>
<evidence type="ECO:0000313" key="9">
    <source>
        <dbReference type="EMBL" id="MDD7964966.1"/>
    </source>
</evidence>
<feature type="domain" description="Methylguanine DNA methyltransferase ribonuclease-like" evidence="8">
    <location>
        <begin position="13"/>
        <end position="85"/>
    </location>
</feature>
<dbReference type="Proteomes" id="UP001300763">
    <property type="component" value="Unassembled WGS sequence"/>
</dbReference>
<sequence>MTPPVTPSTRRFRVVDSPIGPLTLTWDDERDAVVGVHVHDQREREPDPAFGVPDDGACAGLDALAAELDEYFAGERERFSVPVDPPGTAFSRAVWAALAEVPYGSVTTYGALAAAVGKPRAAQAVGTANARNPVSLLVPCHRVVNAAGEPSGGGPGIARKRLLLALERRTP</sequence>
<dbReference type="InterPro" id="IPR036388">
    <property type="entry name" value="WH-like_DNA-bd_sf"/>
</dbReference>
<dbReference type="PANTHER" id="PTHR10815">
    <property type="entry name" value="METHYLATED-DNA--PROTEIN-CYSTEINE METHYLTRANSFERASE"/>
    <property type="match status" value="1"/>
</dbReference>
<gene>
    <name evidence="9" type="ORF">PGB27_06335</name>
</gene>
<name>A0ABT5SS28_9PSEU</name>
<evidence type="ECO:0000313" key="10">
    <source>
        <dbReference type="Proteomes" id="UP001300763"/>
    </source>
</evidence>
<dbReference type="SUPFAM" id="SSF53155">
    <property type="entry name" value="Methylated DNA-protein cysteine methyltransferase domain"/>
    <property type="match status" value="1"/>
</dbReference>
<dbReference type="PROSITE" id="PS00374">
    <property type="entry name" value="MGMT"/>
    <property type="match status" value="1"/>
</dbReference>
<dbReference type="CDD" id="cd06445">
    <property type="entry name" value="ATase"/>
    <property type="match status" value="1"/>
</dbReference>
<dbReference type="Gene3D" id="1.10.10.10">
    <property type="entry name" value="Winged helix-like DNA-binding domain superfamily/Winged helix DNA-binding domain"/>
    <property type="match status" value="1"/>
</dbReference>
<dbReference type="InterPro" id="IPR008332">
    <property type="entry name" value="MethylG_MeTrfase_N"/>
</dbReference>
<dbReference type="Pfam" id="PF01035">
    <property type="entry name" value="DNA_binding_1"/>
    <property type="match status" value="1"/>
</dbReference>
<keyword evidence="5" id="KW-0234">DNA repair</keyword>
<evidence type="ECO:0000256" key="6">
    <source>
        <dbReference type="ARBA" id="ARBA00049348"/>
    </source>
</evidence>
<dbReference type="InterPro" id="IPR001497">
    <property type="entry name" value="MethylDNA_cys_MeTrfase_AS"/>
</dbReference>
<evidence type="ECO:0000259" key="7">
    <source>
        <dbReference type="Pfam" id="PF01035"/>
    </source>
</evidence>
<dbReference type="InterPro" id="IPR036217">
    <property type="entry name" value="MethylDNA_cys_MeTrfase_DNAb"/>
</dbReference>
<evidence type="ECO:0000256" key="2">
    <source>
        <dbReference type="ARBA" id="ARBA00022603"/>
    </source>
</evidence>
<protein>
    <submittedName>
        <fullName evidence="9">Methylated-DNA--[protein]-cysteine S-methyltransferase</fullName>
    </submittedName>
</protein>
<keyword evidence="4" id="KW-0227">DNA damage</keyword>
<dbReference type="Pfam" id="PF02870">
    <property type="entry name" value="Methyltransf_1N"/>
    <property type="match status" value="1"/>
</dbReference>
<organism evidence="9 10">
    <name type="scientific">Actinomycetospora lemnae</name>
    <dbReference type="NCBI Taxonomy" id="3019891"/>
    <lineage>
        <taxon>Bacteria</taxon>
        <taxon>Bacillati</taxon>
        <taxon>Actinomycetota</taxon>
        <taxon>Actinomycetes</taxon>
        <taxon>Pseudonocardiales</taxon>
        <taxon>Pseudonocardiaceae</taxon>
        <taxon>Actinomycetospora</taxon>
    </lineage>
</organism>
<evidence type="ECO:0000256" key="1">
    <source>
        <dbReference type="ARBA" id="ARBA00001286"/>
    </source>
</evidence>
<dbReference type="PANTHER" id="PTHR10815:SF5">
    <property type="entry name" value="METHYLATED-DNA--PROTEIN-CYSTEINE METHYLTRANSFERASE"/>
    <property type="match status" value="1"/>
</dbReference>
<keyword evidence="3" id="KW-0808">Transferase</keyword>
<keyword evidence="2" id="KW-0489">Methyltransferase</keyword>
<evidence type="ECO:0000256" key="5">
    <source>
        <dbReference type="ARBA" id="ARBA00023204"/>
    </source>
</evidence>
<reference evidence="9 10" key="1">
    <citation type="submission" date="2023-02" db="EMBL/GenBank/DDBJ databases">
        <title>Genome sequencing required for Actinomycetospora new species description.</title>
        <authorList>
            <person name="Saimee Y."/>
            <person name="Duangmal K."/>
        </authorList>
    </citation>
    <scope>NUCLEOTIDE SEQUENCE [LARGE SCALE GENOMIC DNA]</scope>
    <source>
        <strain evidence="9 10">DW7H6</strain>
    </source>
</reference>
<dbReference type="InterPro" id="IPR036631">
    <property type="entry name" value="MGMT_N_sf"/>
</dbReference>
<evidence type="ECO:0000259" key="8">
    <source>
        <dbReference type="Pfam" id="PF02870"/>
    </source>
</evidence>
<accession>A0ABT5SS28</accession>
<dbReference type="Gene3D" id="3.30.160.70">
    <property type="entry name" value="Methylated DNA-protein cysteine methyltransferase domain"/>
    <property type="match status" value="1"/>
</dbReference>
<dbReference type="InterPro" id="IPR014048">
    <property type="entry name" value="MethylDNA_cys_MeTrfase_DNA-bd"/>
</dbReference>
<feature type="domain" description="Methylated-DNA-[protein]-cysteine S-methyltransferase DNA binding" evidence="7">
    <location>
        <begin position="90"/>
        <end position="168"/>
    </location>
</feature>